<evidence type="ECO:0000256" key="4">
    <source>
        <dbReference type="ARBA" id="ARBA00023136"/>
    </source>
</evidence>
<dbReference type="AlphaFoldDB" id="X1EBW9"/>
<feature type="domain" description="Major facilitator superfamily (MFS) profile" evidence="6">
    <location>
        <begin position="1"/>
        <end position="163"/>
    </location>
</feature>
<feature type="transmembrane region" description="Helical" evidence="5">
    <location>
        <begin position="66"/>
        <end position="88"/>
    </location>
</feature>
<gene>
    <name evidence="7" type="ORF">S01H4_57148</name>
</gene>
<evidence type="ECO:0000313" key="7">
    <source>
        <dbReference type="EMBL" id="GAH17860.1"/>
    </source>
</evidence>
<dbReference type="InterPro" id="IPR020846">
    <property type="entry name" value="MFS_dom"/>
</dbReference>
<name>X1EBW9_9ZZZZ</name>
<evidence type="ECO:0000256" key="5">
    <source>
        <dbReference type="SAM" id="Phobius"/>
    </source>
</evidence>
<dbReference type="PANTHER" id="PTHR43826:SF3">
    <property type="entry name" value="GLUCOSE-6-PHOSPHATE EXCHANGER SLC37A4"/>
    <property type="match status" value="1"/>
</dbReference>
<dbReference type="Pfam" id="PF07690">
    <property type="entry name" value="MFS_1"/>
    <property type="match status" value="1"/>
</dbReference>
<dbReference type="GO" id="GO:0012505">
    <property type="term" value="C:endomembrane system"/>
    <property type="evidence" value="ECO:0007669"/>
    <property type="project" value="UniProtKB-SubCell"/>
</dbReference>
<dbReference type="SUPFAM" id="SSF103473">
    <property type="entry name" value="MFS general substrate transporter"/>
    <property type="match status" value="1"/>
</dbReference>
<evidence type="ECO:0000256" key="3">
    <source>
        <dbReference type="ARBA" id="ARBA00022989"/>
    </source>
</evidence>
<feature type="transmembrane region" description="Helical" evidence="5">
    <location>
        <begin position="42"/>
        <end position="60"/>
    </location>
</feature>
<dbReference type="PANTHER" id="PTHR43826">
    <property type="entry name" value="GLUCOSE-6-PHOSPHATE EXCHANGER SLC37A4"/>
    <property type="match status" value="1"/>
</dbReference>
<keyword evidence="3 5" id="KW-1133">Transmembrane helix</keyword>
<feature type="transmembrane region" description="Helical" evidence="5">
    <location>
        <begin position="6"/>
        <end position="30"/>
    </location>
</feature>
<dbReference type="EMBL" id="BART01033207">
    <property type="protein sequence ID" value="GAH17860.1"/>
    <property type="molecule type" value="Genomic_DNA"/>
</dbReference>
<comment type="caution">
    <text evidence="7">The sequence shown here is derived from an EMBL/GenBank/DDBJ whole genome shotgun (WGS) entry which is preliminary data.</text>
</comment>
<keyword evidence="4 5" id="KW-0472">Membrane</keyword>
<dbReference type="PROSITE" id="PS50850">
    <property type="entry name" value="MFS"/>
    <property type="match status" value="1"/>
</dbReference>
<dbReference type="Gene3D" id="1.20.1250.20">
    <property type="entry name" value="MFS general substrate transporter like domains"/>
    <property type="match status" value="1"/>
</dbReference>
<dbReference type="GO" id="GO:0035435">
    <property type="term" value="P:phosphate ion transmembrane transport"/>
    <property type="evidence" value="ECO:0007669"/>
    <property type="project" value="TreeGrafter"/>
</dbReference>
<evidence type="ECO:0000259" key="6">
    <source>
        <dbReference type="PROSITE" id="PS50850"/>
    </source>
</evidence>
<dbReference type="GO" id="GO:0061513">
    <property type="term" value="F:glucose 6-phosphate:phosphate antiporter activity"/>
    <property type="evidence" value="ECO:0007669"/>
    <property type="project" value="TreeGrafter"/>
</dbReference>
<evidence type="ECO:0000256" key="2">
    <source>
        <dbReference type="ARBA" id="ARBA00022692"/>
    </source>
</evidence>
<accession>X1EBW9</accession>
<organism evidence="7">
    <name type="scientific">marine sediment metagenome</name>
    <dbReference type="NCBI Taxonomy" id="412755"/>
    <lineage>
        <taxon>unclassified sequences</taxon>
        <taxon>metagenomes</taxon>
        <taxon>ecological metagenomes</taxon>
    </lineage>
</organism>
<comment type="subcellular location">
    <subcellularLocation>
        <location evidence="1">Endomembrane system</location>
        <topology evidence="1">Multi-pass membrane protein</topology>
    </subcellularLocation>
</comment>
<evidence type="ECO:0000256" key="1">
    <source>
        <dbReference type="ARBA" id="ARBA00004127"/>
    </source>
</evidence>
<sequence>MEKATISAAAYKALAIPLAGSLGALFAGWASDKFFQSRRAPIIVIMLIGLMGLTILYPQLKHFHWTWSLICLIAIGFTTYGPHVMICATIPMDYASRKAAASAAGFIDGLGYFGASLTGIITGFLVDHYGWNAAFYFWVVGVFLAVVLMSVQWNYKPEKGKYH</sequence>
<dbReference type="InterPro" id="IPR036259">
    <property type="entry name" value="MFS_trans_sf"/>
</dbReference>
<keyword evidence="2 5" id="KW-0812">Transmembrane</keyword>
<reference evidence="7" key="1">
    <citation type="journal article" date="2014" name="Front. Microbiol.">
        <title>High frequency of phylogenetically diverse reductive dehalogenase-homologous genes in deep subseafloor sedimentary metagenomes.</title>
        <authorList>
            <person name="Kawai M."/>
            <person name="Futagami T."/>
            <person name="Toyoda A."/>
            <person name="Takaki Y."/>
            <person name="Nishi S."/>
            <person name="Hori S."/>
            <person name="Arai W."/>
            <person name="Tsubouchi T."/>
            <person name="Morono Y."/>
            <person name="Uchiyama I."/>
            <person name="Ito T."/>
            <person name="Fujiyama A."/>
            <person name="Inagaki F."/>
            <person name="Takami H."/>
        </authorList>
    </citation>
    <scope>NUCLEOTIDE SEQUENCE</scope>
    <source>
        <strain evidence="7">Expedition CK06-06</strain>
    </source>
</reference>
<feature type="transmembrane region" description="Helical" evidence="5">
    <location>
        <begin position="135"/>
        <end position="155"/>
    </location>
</feature>
<proteinExistence type="predicted"/>
<protein>
    <recommendedName>
        <fullName evidence="6">Major facilitator superfamily (MFS) profile domain-containing protein</fullName>
    </recommendedName>
</protein>
<dbReference type="InterPro" id="IPR051337">
    <property type="entry name" value="OPA_Antiporter"/>
</dbReference>
<feature type="transmembrane region" description="Helical" evidence="5">
    <location>
        <begin position="109"/>
        <end position="129"/>
    </location>
</feature>
<dbReference type="InterPro" id="IPR011701">
    <property type="entry name" value="MFS"/>
</dbReference>
<dbReference type="GO" id="GO:0005886">
    <property type="term" value="C:plasma membrane"/>
    <property type="evidence" value="ECO:0007669"/>
    <property type="project" value="TreeGrafter"/>
</dbReference>